<dbReference type="EMBL" id="WUUS01000001">
    <property type="protein sequence ID" value="MXR39805.1"/>
    <property type="molecule type" value="Genomic_DNA"/>
</dbReference>
<name>A0A6B0SM61_9EURY</name>
<dbReference type="OrthoDB" id="293768at2157"/>
<dbReference type="RefSeq" id="WP_159662267.1">
    <property type="nucleotide sequence ID" value="NZ_WUUS01000001.1"/>
</dbReference>
<sequence>MRLERLALTYSAVASLAAAGFLTLRGEWIAPSILSVVALGLVGVRIGLDADLREVVASITPRRERIGAAVVALLLVTTALGAPFAGGPVQPAAATHECSKTEQLVTFSFGLTGYAADQLVRKGECTDSHRAQAIEDMEESDANQTHLDIYNAALEQRAETRTQTAVYDNYLNDTESAAWMQAEMAIAEAYENGSSKAVAKSKAREAIAKYYAVKQVNLIEHWNASAESLNTSARIARNESELDQDAVFSATGSVNDPYNPTEKRFEDVDKQGRVTLVNGSEWGARRIIAETWEGGNGNTRTHPATITDHYVAGSWDAQGGNTITYNITGMRVEPPNDNYDAYTYVRYSDYASRWDRMEAQNDALQEEADVFVNNTWEAYESGEIDSADVLSRNTQMFRYGNAALNGSESTYDVTAALSSMGLASPELNGTGSMVVQYQNTEYNGLILARNAPSGGWDSGTTYNTSNITGPVLLATTGGETIELDGEFSVASITAEDGSEIERVETRKVVYKTSNTSEQLDKMNRILELREEIESREPKASGTAETNEGFFEYIAQLLGVSVGAAAAIIAVAGLLYFKLTTPS</sequence>
<reference evidence="3 4" key="1">
    <citation type="submission" date="2019-12" db="EMBL/GenBank/DDBJ databases">
        <title>Isolation and characterization of three novel carbon monoxide-oxidizing members of Halobacteria from salione crusts and soils.</title>
        <authorList>
            <person name="Myers M.R."/>
            <person name="King G.M."/>
        </authorList>
    </citation>
    <scope>NUCLEOTIDE SEQUENCE [LARGE SCALE GENOMIC DNA]</scope>
    <source>
        <strain evidence="3 4">WSA2</strain>
    </source>
</reference>
<keyword evidence="1" id="KW-0812">Transmembrane</keyword>
<protein>
    <recommendedName>
        <fullName evidence="2">Envelope protein N-terminal domain-containing protein</fullName>
    </recommendedName>
</protein>
<evidence type="ECO:0000259" key="2">
    <source>
        <dbReference type="Pfam" id="PF26255"/>
    </source>
</evidence>
<organism evidence="3 4">
    <name type="scientific">Halobaculum saliterrae</name>
    <dbReference type="NCBI Taxonomy" id="2073113"/>
    <lineage>
        <taxon>Archaea</taxon>
        <taxon>Methanobacteriati</taxon>
        <taxon>Methanobacteriota</taxon>
        <taxon>Stenosarchaea group</taxon>
        <taxon>Halobacteria</taxon>
        <taxon>Halobacteriales</taxon>
        <taxon>Haloferacaceae</taxon>
        <taxon>Halobaculum</taxon>
    </lineage>
</organism>
<keyword evidence="1" id="KW-0472">Membrane</keyword>
<accession>A0A6B0SM61</accession>
<dbReference type="InterPro" id="IPR058677">
    <property type="entry name" value="ORF4_N"/>
</dbReference>
<dbReference type="Pfam" id="PF26255">
    <property type="entry name" value="Viral_env_HRPV"/>
    <property type="match status" value="1"/>
</dbReference>
<keyword evidence="1" id="KW-1133">Transmembrane helix</keyword>
<dbReference type="Proteomes" id="UP000437065">
    <property type="component" value="Unassembled WGS sequence"/>
</dbReference>
<evidence type="ECO:0000313" key="3">
    <source>
        <dbReference type="EMBL" id="MXR39805.1"/>
    </source>
</evidence>
<gene>
    <name evidence="3" type="ORF">GRX01_00315</name>
</gene>
<dbReference type="AlphaFoldDB" id="A0A6B0SM61"/>
<feature type="transmembrane region" description="Helical" evidence="1">
    <location>
        <begin position="552"/>
        <end position="576"/>
    </location>
</feature>
<keyword evidence="4" id="KW-1185">Reference proteome</keyword>
<proteinExistence type="predicted"/>
<comment type="caution">
    <text evidence="3">The sequence shown here is derived from an EMBL/GenBank/DDBJ whole genome shotgun (WGS) entry which is preliminary data.</text>
</comment>
<feature type="transmembrane region" description="Helical" evidence="1">
    <location>
        <begin position="29"/>
        <end position="48"/>
    </location>
</feature>
<evidence type="ECO:0000256" key="1">
    <source>
        <dbReference type="SAM" id="Phobius"/>
    </source>
</evidence>
<feature type="transmembrane region" description="Helical" evidence="1">
    <location>
        <begin position="68"/>
        <end position="86"/>
    </location>
</feature>
<evidence type="ECO:0000313" key="4">
    <source>
        <dbReference type="Proteomes" id="UP000437065"/>
    </source>
</evidence>
<feature type="domain" description="Envelope protein N-terminal" evidence="2">
    <location>
        <begin position="126"/>
        <end position="421"/>
    </location>
</feature>